<dbReference type="InterPro" id="IPR028082">
    <property type="entry name" value="Peripla_BP_I"/>
</dbReference>
<dbReference type="OrthoDB" id="9147078at2"/>
<dbReference type="RefSeq" id="WP_132177908.1">
    <property type="nucleotide sequence ID" value="NZ_SMKX01000265.1"/>
</dbReference>
<evidence type="ECO:0000259" key="3">
    <source>
        <dbReference type="Pfam" id="PF13458"/>
    </source>
</evidence>
<name>A0A4R4YGF7_9ACTN</name>
<sequence length="262" mass="27859">GVAAVDELVGLGVEALVGEYHSVVARAVAARASELRVPYLCSSAVLDSLVDEPTEWVARIAPVQSRGWRVFAEYLVSLGHRRVAVVADASVYWAAGVGVLRQYLDVVELRAAVCDELAACGAKVLILLVGAPVPIVESVRRDVRLAGVLIGAPAGQPEWAGLAGIPFLRYLPGELSPLGERVRAELGGTPSFVGFEGYDAMVAVAEFLRIQGAGWKSVVVEGTRGRIGFERMNGIWQWTGVPIQVADLDPGNPAAFRVLHRG</sequence>
<evidence type="ECO:0000256" key="2">
    <source>
        <dbReference type="ARBA" id="ARBA00022729"/>
    </source>
</evidence>
<feature type="non-terminal residue" evidence="4">
    <location>
        <position position="1"/>
    </location>
</feature>
<reference evidence="4 5" key="1">
    <citation type="submission" date="2019-03" db="EMBL/GenBank/DDBJ databases">
        <title>Draft genome sequences of novel Actinobacteria.</title>
        <authorList>
            <person name="Sahin N."/>
            <person name="Ay H."/>
            <person name="Saygin H."/>
        </authorList>
    </citation>
    <scope>NUCLEOTIDE SEQUENCE [LARGE SCALE GENOMIC DNA]</scope>
    <source>
        <strain evidence="4 5">JCM 13523</strain>
    </source>
</reference>
<keyword evidence="2" id="KW-0732">Signal</keyword>
<comment type="caution">
    <text evidence="4">The sequence shown here is derived from an EMBL/GenBank/DDBJ whole genome shotgun (WGS) entry which is preliminary data.</text>
</comment>
<dbReference type="Gene3D" id="3.40.50.2300">
    <property type="match status" value="2"/>
</dbReference>
<proteinExistence type="inferred from homology"/>
<feature type="domain" description="Leucine-binding protein" evidence="3">
    <location>
        <begin position="2"/>
        <end position="105"/>
    </location>
</feature>
<dbReference type="EMBL" id="SMKX01000265">
    <property type="protein sequence ID" value="TDD43270.1"/>
    <property type="molecule type" value="Genomic_DNA"/>
</dbReference>
<dbReference type="InterPro" id="IPR028081">
    <property type="entry name" value="Leu-bd"/>
</dbReference>
<protein>
    <submittedName>
        <fullName evidence="4">Amino acid ABC transporter substrate-binding protein</fullName>
    </submittedName>
</protein>
<dbReference type="SUPFAM" id="SSF53822">
    <property type="entry name" value="Periplasmic binding protein-like I"/>
    <property type="match status" value="1"/>
</dbReference>
<dbReference type="Pfam" id="PF13458">
    <property type="entry name" value="Peripla_BP_6"/>
    <property type="match status" value="1"/>
</dbReference>
<dbReference type="Proteomes" id="UP000295124">
    <property type="component" value="Unassembled WGS sequence"/>
</dbReference>
<keyword evidence="5" id="KW-1185">Reference proteome</keyword>
<accession>A0A4R4YGF7</accession>
<evidence type="ECO:0000313" key="5">
    <source>
        <dbReference type="Proteomes" id="UP000295124"/>
    </source>
</evidence>
<dbReference type="AlphaFoldDB" id="A0A4R4YGF7"/>
<evidence type="ECO:0000313" key="4">
    <source>
        <dbReference type="EMBL" id="TDD43270.1"/>
    </source>
</evidence>
<organism evidence="4 5">
    <name type="scientific">Kribbella antibiotica</name>
    <dbReference type="NCBI Taxonomy" id="190195"/>
    <lineage>
        <taxon>Bacteria</taxon>
        <taxon>Bacillati</taxon>
        <taxon>Actinomycetota</taxon>
        <taxon>Actinomycetes</taxon>
        <taxon>Propionibacteriales</taxon>
        <taxon>Kribbellaceae</taxon>
        <taxon>Kribbella</taxon>
    </lineage>
</organism>
<gene>
    <name evidence="4" type="ORF">E1263_41765</name>
</gene>
<evidence type="ECO:0000256" key="1">
    <source>
        <dbReference type="ARBA" id="ARBA00010062"/>
    </source>
</evidence>
<comment type="similarity">
    <text evidence="1">Belongs to the leucine-binding protein family.</text>
</comment>